<accession>E6YKS0</accession>
<protein>
    <submittedName>
        <fullName evidence="1">Uncharacterized protein</fullName>
    </submittedName>
</protein>
<dbReference type="AlphaFoldDB" id="E6YKS0"/>
<dbReference type="EMBL" id="FN645457">
    <property type="protein sequence ID" value="CBI77458.1"/>
    <property type="molecule type" value="Genomic_DNA"/>
</dbReference>
<proteinExistence type="predicted"/>
<name>E6YKS0_9HYPH</name>
<reference evidence="1" key="1">
    <citation type="journal article" date="2011" name="PLoS Genet.">
        <title>Parallel evolution of a type IV secretion system in radiating lineages of the host-restricted bacterial pathogen Bartonella.</title>
        <authorList>
            <person name="Engel P."/>
            <person name="Salzburger W."/>
            <person name="Liesch M."/>
            <person name="Chang C.C."/>
            <person name="Maruyama S."/>
            <person name="Lanz C."/>
            <person name="Calteau A."/>
            <person name="Lajus A."/>
            <person name="Medigue C."/>
            <person name="Schuster S.C."/>
            <person name="Dehio C."/>
        </authorList>
    </citation>
    <scope>NUCLEOTIDE SEQUENCE</scope>
    <source>
        <strain evidence="1">ATCC BAA-1498</strain>
    </source>
</reference>
<sequence>MSDKQGGVYHDDIQVSRVTYKAKGHHNHKVTQLIQKSFKNLLDSNY</sequence>
<organism evidence="1">
    <name type="scientific">Bartonella rochalimae ATCC BAA-1498</name>
    <dbReference type="NCBI Taxonomy" id="685782"/>
    <lineage>
        <taxon>Bacteria</taxon>
        <taxon>Pseudomonadati</taxon>
        <taxon>Pseudomonadota</taxon>
        <taxon>Alphaproteobacteria</taxon>
        <taxon>Hyphomicrobiales</taxon>
        <taxon>Bartonellaceae</taxon>
        <taxon>Bartonella</taxon>
    </lineage>
</organism>
<evidence type="ECO:0000313" key="1">
    <source>
        <dbReference type="EMBL" id="CBI77458.1"/>
    </source>
</evidence>
<gene>
    <name evidence="1" type="ORF">BARRO_30039</name>
</gene>